<evidence type="ECO:0000313" key="1">
    <source>
        <dbReference type="EMBL" id="KAJ9095932.1"/>
    </source>
</evidence>
<protein>
    <submittedName>
        <fullName evidence="1">Uncharacterized protein</fullName>
    </submittedName>
</protein>
<reference evidence="1" key="1">
    <citation type="submission" date="2023-04" db="EMBL/GenBank/DDBJ databases">
        <title>Draft Genome sequencing of Naganishia species isolated from polar environments using Oxford Nanopore Technology.</title>
        <authorList>
            <person name="Leo P."/>
            <person name="Venkateswaran K."/>
        </authorList>
    </citation>
    <scope>NUCLEOTIDE SEQUENCE</scope>
    <source>
        <strain evidence="1">MNA-CCFEE 5262</strain>
    </source>
</reference>
<name>A0ACC2V9H6_9TREE</name>
<dbReference type="Proteomes" id="UP001230649">
    <property type="component" value="Unassembled WGS sequence"/>
</dbReference>
<evidence type="ECO:0000313" key="2">
    <source>
        <dbReference type="Proteomes" id="UP001230649"/>
    </source>
</evidence>
<comment type="caution">
    <text evidence="1">The sequence shown here is derived from an EMBL/GenBank/DDBJ whole genome shotgun (WGS) entry which is preliminary data.</text>
</comment>
<organism evidence="1 2">
    <name type="scientific">Naganishia adeliensis</name>
    <dbReference type="NCBI Taxonomy" id="92952"/>
    <lineage>
        <taxon>Eukaryota</taxon>
        <taxon>Fungi</taxon>
        <taxon>Dikarya</taxon>
        <taxon>Basidiomycota</taxon>
        <taxon>Agaricomycotina</taxon>
        <taxon>Tremellomycetes</taxon>
        <taxon>Filobasidiales</taxon>
        <taxon>Filobasidiaceae</taxon>
        <taxon>Naganishia</taxon>
    </lineage>
</organism>
<accession>A0ACC2V9H6</accession>
<keyword evidence="2" id="KW-1185">Reference proteome</keyword>
<proteinExistence type="predicted"/>
<gene>
    <name evidence="1" type="ORF">QFC20_006533</name>
</gene>
<sequence length="193" mass="21669">MSPSQAGTIPSKKTFIKRKAPPDAASQPATSTRAPIPLPPSDRVLRDINSQPLATPGIGLQNGNPRQTTSDDARRFTDKQKAQLFPEVLNENGLMKKRYFKMQEAEQKTREQLQAARQLIEDLKFEAQQRHDNVLHQPIERPSITKEEAVHIRLTSTREILGLQQRGEGPCQGALDQRRNVEGQVVEAVAHNR</sequence>
<dbReference type="EMBL" id="JASBWS010000118">
    <property type="protein sequence ID" value="KAJ9095932.1"/>
    <property type="molecule type" value="Genomic_DNA"/>
</dbReference>